<dbReference type="EMBL" id="UYRT01090820">
    <property type="protein sequence ID" value="VDN36478.1"/>
    <property type="molecule type" value="Genomic_DNA"/>
</dbReference>
<feature type="signal peptide" evidence="1">
    <location>
        <begin position="1"/>
        <end position="31"/>
    </location>
</feature>
<name>A0A183EI54_9BILA</name>
<dbReference type="Proteomes" id="UP000271098">
    <property type="component" value="Unassembled WGS sequence"/>
</dbReference>
<keyword evidence="1" id="KW-0732">Signal</keyword>
<reference evidence="2 3" key="2">
    <citation type="submission" date="2018-11" db="EMBL/GenBank/DDBJ databases">
        <authorList>
            <consortium name="Pathogen Informatics"/>
        </authorList>
    </citation>
    <scope>NUCLEOTIDE SEQUENCE [LARGE SCALE GENOMIC DNA]</scope>
</reference>
<evidence type="ECO:0000256" key="1">
    <source>
        <dbReference type="SAM" id="SignalP"/>
    </source>
</evidence>
<organism evidence="4">
    <name type="scientific">Gongylonema pulchrum</name>
    <dbReference type="NCBI Taxonomy" id="637853"/>
    <lineage>
        <taxon>Eukaryota</taxon>
        <taxon>Metazoa</taxon>
        <taxon>Ecdysozoa</taxon>
        <taxon>Nematoda</taxon>
        <taxon>Chromadorea</taxon>
        <taxon>Rhabditida</taxon>
        <taxon>Spirurina</taxon>
        <taxon>Spiruromorpha</taxon>
        <taxon>Spiruroidea</taxon>
        <taxon>Gongylonematidae</taxon>
        <taxon>Gongylonema</taxon>
    </lineage>
</organism>
<dbReference type="AlphaFoldDB" id="A0A183EI54"/>
<sequence length="72" mass="7781">MKSGIRSALTMPHAFLLTLLVILCSMEVVESSEIGSGSLDDGIMADQEIYSLCSLNPFLNICYGISVDSENH</sequence>
<evidence type="ECO:0000313" key="3">
    <source>
        <dbReference type="Proteomes" id="UP000271098"/>
    </source>
</evidence>
<evidence type="ECO:0000313" key="2">
    <source>
        <dbReference type="EMBL" id="VDN36478.1"/>
    </source>
</evidence>
<feature type="chain" id="PRO_5043139184" evidence="1">
    <location>
        <begin position="32"/>
        <end position="72"/>
    </location>
</feature>
<evidence type="ECO:0000313" key="4">
    <source>
        <dbReference type="WBParaSite" id="GPUH_0002067001-mRNA-1"/>
    </source>
</evidence>
<dbReference type="WBParaSite" id="GPUH_0002067001-mRNA-1">
    <property type="protein sequence ID" value="GPUH_0002067001-mRNA-1"/>
    <property type="gene ID" value="GPUH_0002067001"/>
</dbReference>
<reference evidence="4" key="1">
    <citation type="submission" date="2016-06" db="UniProtKB">
        <authorList>
            <consortium name="WormBaseParasite"/>
        </authorList>
    </citation>
    <scope>IDENTIFICATION</scope>
</reference>
<accession>A0A183EI54</accession>
<protein>
    <submittedName>
        <fullName evidence="4">Secreted protein</fullName>
    </submittedName>
</protein>
<keyword evidence="3" id="KW-1185">Reference proteome</keyword>
<proteinExistence type="predicted"/>
<gene>
    <name evidence="2" type="ORF">GPUH_LOCUS20644</name>
</gene>